<keyword evidence="5" id="KW-0256">Endoplasmic reticulum</keyword>
<proteinExistence type="inferred from homology"/>
<feature type="transmembrane region" description="Helical" evidence="11">
    <location>
        <begin position="134"/>
        <end position="158"/>
    </location>
</feature>
<reference evidence="12" key="3">
    <citation type="submission" date="2025-09" db="UniProtKB">
        <authorList>
            <consortium name="Ensembl"/>
        </authorList>
    </citation>
    <scope>IDENTIFICATION</scope>
</reference>
<keyword evidence="6 11" id="KW-1133">Transmembrane helix</keyword>
<dbReference type="GO" id="GO:0071786">
    <property type="term" value="P:endoplasmic reticulum tubular network organization"/>
    <property type="evidence" value="ECO:0007669"/>
    <property type="project" value="TreeGrafter"/>
</dbReference>
<dbReference type="AlphaFoldDB" id="A0A8C9RM36"/>
<reference evidence="12" key="2">
    <citation type="submission" date="2025-08" db="UniProtKB">
        <authorList>
            <consortium name="Ensembl"/>
        </authorList>
    </citation>
    <scope>IDENTIFICATION</scope>
</reference>
<evidence type="ECO:0000313" key="12">
    <source>
        <dbReference type="Ensembl" id="ENSSFOP00015021922.1"/>
    </source>
</evidence>
<reference evidence="12 13" key="1">
    <citation type="submission" date="2019-04" db="EMBL/GenBank/DDBJ databases">
        <authorList>
            <consortium name="Wellcome Sanger Institute Data Sharing"/>
        </authorList>
    </citation>
    <scope>NUCLEOTIDE SEQUENCE [LARGE SCALE GENOMIC DNA]</scope>
</reference>
<keyword evidence="8" id="KW-0325">Glycoprotein</keyword>
<evidence type="ECO:0000256" key="3">
    <source>
        <dbReference type="ARBA" id="ARBA00006325"/>
    </source>
</evidence>
<name>A0A8C9RM36_SCLFO</name>
<dbReference type="OrthoDB" id="13807at2759"/>
<dbReference type="Pfam" id="PF10190">
    <property type="entry name" value="Tmemb_170"/>
    <property type="match status" value="1"/>
</dbReference>
<comment type="subcellular location">
    <subcellularLocation>
        <location evidence="2">Endoplasmic reticulum membrane</location>
        <topology evidence="2">Multi-pass membrane protein</topology>
    </subcellularLocation>
    <subcellularLocation>
        <location evidence="1">Nucleus envelope</location>
    </subcellularLocation>
</comment>
<dbReference type="GO" id="GO:0005789">
    <property type="term" value="C:endoplasmic reticulum membrane"/>
    <property type="evidence" value="ECO:0007669"/>
    <property type="project" value="UniProtKB-SubCell"/>
</dbReference>
<keyword evidence="7 11" id="KW-0472">Membrane</keyword>
<dbReference type="GeneTree" id="ENSGT00940000159189"/>
<evidence type="ECO:0000256" key="11">
    <source>
        <dbReference type="SAM" id="Phobius"/>
    </source>
</evidence>
<evidence type="ECO:0000313" key="13">
    <source>
        <dbReference type="Proteomes" id="UP000694397"/>
    </source>
</evidence>
<gene>
    <name evidence="12" type="primary">TMEM170A</name>
    <name evidence="12" type="synonym">tmem170a</name>
</gene>
<dbReference type="PANTHER" id="PTHR22779">
    <property type="entry name" value="SD17342P"/>
    <property type="match status" value="1"/>
</dbReference>
<evidence type="ECO:0000256" key="9">
    <source>
        <dbReference type="ARBA" id="ARBA00023242"/>
    </source>
</evidence>
<evidence type="ECO:0000256" key="7">
    <source>
        <dbReference type="ARBA" id="ARBA00023136"/>
    </source>
</evidence>
<feature type="transmembrane region" description="Helical" evidence="11">
    <location>
        <begin position="170"/>
        <end position="191"/>
    </location>
</feature>
<evidence type="ECO:0000256" key="10">
    <source>
        <dbReference type="ARBA" id="ARBA00040097"/>
    </source>
</evidence>
<accession>A0A8C9RM36</accession>
<evidence type="ECO:0000256" key="5">
    <source>
        <dbReference type="ARBA" id="ARBA00022824"/>
    </source>
</evidence>
<dbReference type="Proteomes" id="UP000694397">
    <property type="component" value="Chromosome 7"/>
</dbReference>
<keyword evidence="4 11" id="KW-0812">Transmembrane</keyword>
<evidence type="ECO:0000256" key="2">
    <source>
        <dbReference type="ARBA" id="ARBA00004477"/>
    </source>
</evidence>
<dbReference type="Ensembl" id="ENSSFOT00015022168.2">
    <property type="protein sequence ID" value="ENSSFOP00015021922.1"/>
    <property type="gene ID" value="ENSSFOG00015014126.2"/>
</dbReference>
<organism evidence="12 13">
    <name type="scientific">Scleropages formosus</name>
    <name type="common">Asian bonytongue</name>
    <name type="synonym">Osteoglossum formosum</name>
    <dbReference type="NCBI Taxonomy" id="113540"/>
    <lineage>
        <taxon>Eukaryota</taxon>
        <taxon>Metazoa</taxon>
        <taxon>Chordata</taxon>
        <taxon>Craniata</taxon>
        <taxon>Vertebrata</taxon>
        <taxon>Euteleostomi</taxon>
        <taxon>Actinopterygii</taxon>
        <taxon>Neopterygii</taxon>
        <taxon>Teleostei</taxon>
        <taxon>Osteoglossocephala</taxon>
        <taxon>Osteoglossomorpha</taxon>
        <taxon>Osteoglossiformes</taxon>
        <taxon>Osteoglossidae</taxon>
        <taxon>Scleropages</taxon>
    </lineage>
</organism>
<dbReference type="InterPro" id="IPR019334">
    <property type="entry name" value="TMEM170A/B/YPR153W-like"/>
</dbReference>
<feature type="transmembrane region" description="Helical" evidence="11">
    <location>
        <begin position="99"/>
        <end position="122"/>
    </location>
</feature>
<sequence>MKIRKGPQSATFNDVKVRLSVCCAHRGRAPFSQPLFAVVSAALVNTREAPNVAAMHAGYKDIGFVQQILSLNLVPRENGTKCGNDTTSLCDFSEMWYGVLLWTVVSSLAFHLPAAFLALGTLRKHKVARFMPIAILLMSIVGPLCSGVLTSAAIAGVYKAAGKRMISLEALVFGVGQSFCVVVISFLRVLATL</sequence>
<keyword evidence="13" id="KW-1185">Reference proteome</keyword>
<comment type="similarity">
    <text evidence="3">Belongs to the TMEM170 family.</text>
</comment>
<dbReference type="PANTHER" id="PTHR22779:SF2">
    <property type="entry name" value="TRANSMEMBRANE PROTEIN 170A"/>
    <property type="match status" value="1"/>
</dbReference>
<protein>
    <recommendedName>
        <fullName evidence="10">Transmembrane protein 170A</fullName>
    </recommendedName>
</protein>
<dbReference type="GO" id="GO:0005635">
    <property type="term" value="C:nuclear envelope"/>
    <property type="evidence" value="ECO:0007669"/>
    <property type="project" value="UniProtKB-SubCell"/>
</dbReference>
<evidence type="ECO:0000256" key="6">
    <source>
        <dbReference type="ARBA" id="ARBA00022989"/>
    </source>
</evidence>
<evidence type="ECO:0000256" key="4">
    <source>
        <dbReference type="ARBA" id="ARBA00022692"/>
    </source>
</evidence>
<evidence type="ECO:0000256" key="1">
    <source>
        <dbReference type="ARBA" id="ARBA00004259"/>
    </source>
</evidence>
<keyword evidence="9" id="KW-0539">Nucleus</keyword>
<evidence type="ECO:0000256" key="8">
    <source>
        <dbReference type="ARBA" id="ARBA00023180"/>
    </source>
</evidence>